<dbReference type="Pfam" id="PF05521">
    <property type="entry name" value="Phage_HCP"/>
    <property type="match status" value="1"/>
</dbReference>
<reference evidence="2" key="2">
    <citation type="journal article" date="2011" name="J. Biotechnol.">
        <title>Genome sequence of B. amyloliquefaciens type strain DSM7(T) reveals differences to plant-associated B. amyloliquefaciens FZB42.</title>
        <authorList>
            <person name="Ruckert C."/>
            <person name="Blom J."/>
            <person name="Chen X."/>
            <person name="Reva O."/>
            <person name="Borriss R."/>
        </authorList>
    </citation>
    <scope>NUCLEOTIDE SEQUENCE [LARGE SCALE GENOMIC DNA]</scope>
    <source>
        <strain evidence="2">DSM 7</strain>
    </source>
</reference>
<dbReference type="Proteomes" id="UP000006562">
    <property type="component" value="Chromosome"/>
</dbReference>
<organism evidence="1 2">
    <name type="scientific">Bacillus amyloliquefaciens (strain ATCC 23350 / DSM 7 / BCRC 11601 / CCUG 28519 / NBRC 15535 / NRRL B-14393 / F)</name>
    <dbReference type="NCBI Taxonomy" id="692420"/>
    <lineage>
        <taxon>Bacteria</taxon>
        <taxon>Bacillati</taxon>
        <taxon>Bacillota</taxon>
        <taxon>Bacilli</taxon>
        <taxon>Bacillales</taxon>
        <taxon>Bacillaceae</taxon>
        <taxon>Bacillus</taxon>
        <taxon>Bacillus amyloliquefaciens group</taxon>
    </lineage>
</organism>
<dbReference type="KEGG" id="bao:BAMF_2902"/>
<dbReference type="NCBIfam" id="TIGR01563">
    <property type="entry name" value="gp16_SPP1"/>
    <property type="match status" value="1"/>
</dbReference>
<sequence length="107" mass="12520">MDFSRLDTPISFIKIKNGKDKNGENAEVKETLFWCFAEIKDQKLRDKVATLGTVLEDTITFIVRYDQPMKITNDMKVLYDEELYEIKDVLPNSRKKDMRDIVVKKVG</sequence>
<reference evidence="1 2" key="1">
    <citation type="journal article" date="2011" name="Int. J. Syst. Evol. Microbiol.">
        <title>Relationship of Bacillus amyloliquefaciens clades associated with strains DSM 7T and FZB42T: a proposal for Bacillus amyloliquefaciens subsp. amyloliquefaciens subsp. nov. and Bacillus amyloliquefaciens subsp. plantarum subsp. nov. based on complete genome sequence comparisons.</title>
        <authorList>
            <person name="Borriss R."/>
            <person name="Chen X.H."/>
            <person name="Rueckert C."/>
            <person name="Blom J."/>
            <person name="Becker A."/>
            <person name="Baumgarth B."/>
            <person name="Fan B."/>
            <person name="Pukall R."/>
            <person name="Schumann P."/>
            <person name="Sproer C."/>
            <person name="Junge H."/>
            <person name="Vater J."/>
            <person name="Puhler A."/>
            <person name="Klenk H.P."/>
        </authorList>
    </citation>
    <scope>NUCLEOTIDE SEQUENCE [LARGE SCALE GENOMIC DNA]</scope>
    <source>
        <strain evidence="2">DSM 7</strain>
    </source>
</reference>
<gene>
    <name evidence="1" type="ordered locus">BAMF_2902</name>
</gene>
<dbReference type="AlphaFoldDB" id="A0A9P1JJA7"/>
<dbReference type="Gene3D" id="2.40.10.270">
    <property type="entry name" value="Bacteriophage SPP1 head-tail adaptor protein"/>
    <property type="match status" value="1"/>
</dbReference>
<dbReference type="InterPro" id="IPR008767">
    <property type="entry name" value="Phage_SPP1_head-tail_adaptor"/>
</dbReference>
<evidence type="ECO:0000313" key="2">
    <source>
        <dbReference type="Proteomes" id="UP000006562"/>
    </source>
</evidence>
<dbReference type="EMBL" id="FN597644">
    <property type="protein sequence ID" value="CBI44028.1"/>
    <property type="molecule type" value="Genomic_DNA"/>
</dbReference>
<evidence type="ECO:0008006" key="3">
    <source>
        <dbReference type="Google" id="ProtNLM"/>
    </source>
</evidence>
<proteinExistence type="predicted"/>
<keyword evidence="2" id="KW-1185">Reference proteome</keyword>
<protein>
    <recommendedName>
        <fullName evidence="3">Phage head closure protein</fullName>
    </recommendedName>
</protein>
<dbReference type="RefSeq" id="WP_013353329.1">
    <property type="nucleotide sequence ID" value="NC_014551.1"/>
</dbReference>
<evidence type="ECO:0000313" key="1">
    <source>
        <dbReference type="EMBL" id="CBI44028.1"/>
    </source>
</evidence>
<accession>A0A9P1JJA7</accession>
<dbReference type="InterPro" id="IPR038666">
    <property type="entry name" value="SSP1_head-tail_sf"/>
</dbReference>
<name>A0A9P1JJA7_BACAS</name>